<protein>
    <submittedName>
        <fullName evidence="3">Uncharacterized protein</fullName>
    </submittedName>
</protein>
<feature type="compositionally biased region" description="Basic residues" evidence="1">
    <location>
        <begin position="87"/>
        <end position="98"/>
    </location>
</feature>
<evidence type="ECO:0000313" key="7">
    <source>
        <dbReference type="Proteomes" id="UP000070119"/>
    </source>
</evidence>
<evidence type="ECO:0000313" key="4">
    <source>
        <dbReference type="EMBL" id="KWZ58366.1"/>
    </source>
</evidence>
<organism evidence="3 6">
    <name type="scientific">Burkholderia ubonensis</name>
    <dbReference type="NCBI Taxonomy" id="101571"/>
    <lineage>
        <taxon>Bacteria</taxon>
        <taxon>Pseudomonadati</taxon>
        <taxon>Pseudomonadota</taxon>
        <taxon>Betaproteobacteria</taxon>
        <taxon>Burkholderiales</taxon>
        <taxon>Burkholderiaceae</taxon>
        <taxon>Burkholderia</taxon>
        <taxon>Burkholderia cepacia complex</taxon>
    </lineage>
</organism>
<feature type="transmembrane region" description="Helical" evidence="2">
    <location>
        <begin position="44"/>
        <end position="62"/>
    </location>
</feature>
<proteinExistence type="predicted"/>
<comment type="caution">
    <text evidence="3">The sequence shown here is derived from an EMBL/GenBank/DDBJ whole genome shotgun (WGS) entry which is preliminary data.</text>
</comment>
<dbReference type="EMBL" id="LNJU01000003">
    <property type="protein sequence ID" value="KWZ58366.1"/>
    <property type="molecule type" value="Genomic_DNA"/>
</dbReference>
<feature type="region of interest" description="Disordered" evidence="1">
    <location>
        <begin position="76"/>
        <end position="98"/>
    </location>
</feature>
<gene>
    <name evidence="5" type="ORF">WK57_17225</name>
    <name evidence="4" type="ORF">WK57_17840</name>
    <name evidence="3" type="ORF">WL29_34850</name>
</gene>
<evidence type="ECO:0000313" key="6">
    <source>
        <dbReference type="Proteomes" id="UP000060630"/>
    </source>
</evidence>
<evidence type="ECO:0000313" key="3">
    <source>
        <dbReference type="EMBL" id="KWA77331.1"/>
    </source>
</evidence>
<accession>A0A106J2M7</accession>
<dbReference type="Proteomes" id="UP000070119">
    <property type="component" value="Unassembled WGS sequence"/>
</dbReference>
<reference evidence="3 6" key="1">
    <citation type="submission" date="2015-11" db="EMBL/GenBank/DDBJ databases">
        <title>Expanding the genomic diversity of Burkholderia species for the development of highly accurate diagnostics.</title>
        <authorList>
            <person name="Sahl J."/>
            <person name="Keim P."/>
            <person name="Wagner D."/>
        </authorList>
    </citation>
    <scope>NUCLEOTIDE SEQUENCE [LARGE SCALE GENOMIC DNA]</scope>
    <source>
        <strain evidence="3 6">MSMB2087WGS</strain>
    </source>
</reference>
<evidence type="ECO:0000256" key="1">
    <source>
        <dbReference type="SAM" id="MobiDB-lite"/>
    </source>
</evidence>
<dbReference type="EMBL" id="LPHD01000157">
    <property type="protein sequence ID" value="KWA77331.1"/>
    <property type="molecule type" value="Genomic_DNA"/>
</dbReference>
<name>A0A106J2M7_9BURK</name>
<dbReference type="EMBL" id="LNJU01000002">
    <property type="protein sequence ID" value="KWZ58805.1"/>
    <property type="molecule type" value="Genomic_DNA"/>
</dbReference>
<reference evidence="4 7" key="2">
    <citation type="submission" date="2015-11" db="EMBL/GenBank/DDBJ databases">
        <authorList>
            <person name="Sahl J."/>
            <person name="Wagner D."/>
            <person name="Keim P."/>
        </authorList>
    </citation>
    <scope>NUCLEOTIDE SEQUENCE [LARGE SCALE GENOMIC DNA]</scope>
    <source>
        <strain evidence="4 7">MSMB1157</strain>
    </source>
</reference>
<evidence type="ECO:0000313" key="5">
    <source>
        <dbReference type="EMBL" id="KWZ58805.1"/>
    </source>
</evidence>
<keyword evidence="2" id="KW-0812">Transmembrane</keyword>
<evidence type="ECO:0000256" key="2">
    <source>
        <dbReference type="SAM" id="Phobius"/>
    </source>
</evidence>
<keyword evidence="2" id="KW-0472">Membrane</keyword>
<dbReference type="AlphaFoldDB" id="A0A106J2M7"/>
<dbReference type="Proteomes" id="UP000060630">
    <property type="component" value="Unassembled WGS sequence"/>
</dbReference>
<feature type="region of interest" description="Disordered" evidence="1">
    <location>
        <begin position="113"/>
        <end position="138"/>
    </location>
</feature>
<sequence>MRHAISRIGYERRQLTVSMGGVVSRACACQSINQKETVFMQIRRTVFAIIVLTLAGVGVASVRGDDHRDARRLHEAALEGAGNRPRPMGKGKPARRKARVHYAIRIDPDRRVTQLDRYGHPVQRDATTDEQRAVVRRP</sequence>
<keyword evidence="2" id="KW-1133">Transmembrane helix</keyword>